<evidence type="ECO:0000313" key="2">
    <source>
        <dbReference type="EMBL" id="KAG5834999.1"/>
    </source>
</evidence>
<feature type="region of interest" description="Disordered" evidence="1">
    <location>
        <begin position="31"/>
        <end position="55"/>
    </location>
</feature>
<gene>
    <name evidence="2" type="ORF">ANANG_G00267460</name>
</gene>
<accession>A0A9D3LSU8</accession>
<keyword evidence="3" id="KW-1185">Reference proteome</keyword>
<evidence type="ECO:0000256" key="1">
    <source>
        <dbReference type="SAM" id="MobiDB-lite"/>
    </source>
</evidence>
<dbReference type="Proteomes" id="UP001044222">
    <property type="component" value="Chromosome 15"/>
</dbReference>
<proteinExistence type="predicted"/>
<dbReference type="AlphaFoldDB" id="A0A9D3LSU8"/>
<dbReference type="EMBL" id="JAFIRN010000015">
    <property type="protein sequence ID" value="KAG5834999.1"/>
    <property type="molecule type" value="Genomic_DNA"/>
</dbReference>
<feature type="region of interest" description="Disordered" evidence="1">
    <location>
        <begin position="74"/>
        <end position="97"/>
    </location>
</feature>
<protein>
    <submittedName>
        <fullName evidence="2">Uncharacterized protein</fullName>
    </submittedName>
</protein>
<name>A0A9D3LSU8_ANGAN</name>
<comment type="caution">
    <text evidence="2">The sequence shown here is derived from an EMBL/GenBank/DDBJ whole genome shotgun (WGS) entry which is preliminary data.</text>
</comment>
<evidence type="ECO:0000313" key="3">
    <source>
        <dbReference type="Proteomes" id="UP001044222"/>
    </source>
</evidence>
<organism evidence="2 3">
    <name type="scientific">Anguilla anguilla</name>
    <name type="common">European freshwater eel</name>
    <name type="synonym">Muraena anguilla</name>
    <dbReference type="NCBI Taxonomy" id="7936"/>
    <lineage>
        <taxon>Eukaryota</taxon>
        <taxon>Metazoa</taxon>
        <taxon>Chordata</taxon>
        <taxon>Craniata</taxon>
        <taxon>Vertebrata</taxon>
        <taxon>Euteleostomi</taxon>
        <taxon>Actinopterygii</taxon>
        <taxon>Neopterygii</taxon>
        <taxon>Teleostei</taxon>
        <taxon>Anguilliformes</taxon>
        <taxon>Anguillidae</taxon>
        <taxon>Anguilla</taxon>
    </lineage>
</organism>
<reference evidence="2" key="1">
    <citation type="submission" date="2021-01" db="EMBL/GenBank/DDBJ databases">
        <title>A chromosome-scale assembly of European eel, Anguilla anguilla.</title>
        <authorList>
            <person name="Henkel C."/>
            <person name="Jong-Raadsen S.A."/>
            <person name="Dufour S."/>
            <person name="Weltzien F.-A."/>
            <person name="Palstra A.P."/>
            <person name="Pelster B."/>
            <person name="Spaink H.P."/>
            <person name="Van Den Thillart G.E."/>
            <person name="Jansen H."/>
            <person name="Zahm M."/>
            <person name="Klopp C."/>
            <person name="Cedric C."/>
            <person name="Louis A."/>
            <person name="Berthelot C."/>
            <person name="Parey E."/>
            <person name="Roest Crollius H."/>
            <person name="Montfort J."/>
            <person name="Robinson-Rechavi M."/>
            <person name="Bucao C."/>
            <person name="Bouchez O."/>
            <person name="Gislard M."/>
            <person name="Lluch J."/>
            <person name="Milhes M."/>
            <person name="Lampietro C."/>
            <person name="Lopez Roques C."/>
            <person name="Donnadieu C."/>
            <person name="Braasch I."/>
            <person name="Desvignes T."/>
            <person name="Postlethwait J."/>
            <person name="Bobe J."/>
            <person name="Guiguen Y."/>
            <person name="Dirks R."/>
        </authorList>
    </citation>
    <scope>NUCLEOTIDE SEQUENCE</scope>
    <source>
        <strain evidence="2">Tag_6206</strain>
        <tissue evidence="2">Liver</tissue>
    </source>
</reference>
<sequence length="97" mass="10483">MRPVFRQQFDTGAHYPVTSPSEAYIQRQWQTTRSPPAPARTHAIRSPPCVSGLSRQRVSERGVLGHGVQRACRAEPGDAEGGALTPGHSALGPLDRV</sequence>